<dbReference type="InterPro" id="IPR039329">
    <property type="entry name" value="SIAE"/>
</dbReference>
<dbReference type="PANTHER" id="PTHR22901">
    <property type="entry name" value="SIALATE O-ACETYLESTERASE"/>
    <property type="match status" value="1"/>
</dbReference>
<sequence>MKLSTLISNGMVLQRNEQIAISGKTEVSKEVSLSFLGETYTTLSNHSGEWSIELANLQPGGPYEMEISTEDERVVISDILIGDVWVLGGQSNMELPINRTLDLLYDEVKDINEPNIRQFNVPQIYDFKGPRNELDGGSWMNATGENVMNFSAVGYFFAQKLYKKHGVPIGLIHTAVGGTPIEAWMSEITLREIGGYDEELDQIKDDEYVRKTKENDEKRMQDWHRNLNEKDIGLQEHWFTEEVDTNNWSELEVPNTWENSDLDIRGAVWCKREFEVPKSLAGTEAKLYLGTLIDADQTYINGTLVGTTGYRYPPRRYSIPAGVLREGKNSITVRVISSGSAGGFIKDMPYKIAANGEELNLEGTWKYKIGAITEPLGPPTFFQFKPTGVYNAMITPLRDYRIKGFAWYQGESNTGRPIGYSNLFANLVKDWRENWRQGDLPFLFTQLTSLDTGEKDANFSHWALLRDEQRLSLHVPNTAMAVIIDAGEHNDLHPQDKKTVGERLALGAMKIAYGEELVYSGPLYEKMEIIDGSIHLYFTNIGSGLVAHGGELKTFVISGEDGNFVPAMAEISGDKVIVSSNHVKQPTSVRYAWASNPEGANLYNKEGLPASPFTTEIR</sequence>
<dbReference type="InterPro" id="IPR008979">
    <property type="entry name" value="Galactose-bd-like_sf"/>
</dbReference>
<dbReference type="SUPFAM" id="SSF49785">
    <property type="entry name" value="Galactose-binding domain-like"/>
    <property type="match status" value="1"/>
</dbReference>
<dbReference type="SUPFAM" id="SSF52266">
    <property type="entry name" value="SGNH hydrolase"/>
    <property type="match status" value="1"/>
</dbReference>
<evidence type="ECO:0000259" key="2">
    <source>
        <dbReference type="Pfam" id="PF03629"/>
    </source>
</evidence>
<reference evidence="4" key="1">
    <citation type="journal article" date="2019" name="Int. J. Syst. Evol. Microbiol.">
        <title>The Global Catalogue of Microorganisms (GCM) 10K type strain sequencing project: providing services to taxonomists for standard genome sequencing and annotation.</title>
        <authorList>
            <consortium name="The Broad Institute Genomics Platform"/>
            <consortium name="The Broad Institute Genome Sequencing Center for Infectious Disease"/>
            <person name="Wu L."/>
            <person name="Ma J."/>
        </authorList>
    </citation>
    <scope>NUCLEOTIDE SEQUENCE [LARGE SCALE GENOMIC DNA]</scope>
    <source>
        <strain evidence="4">CGMCC 1.12237</strain>
    </source>
</reference>
<accession>A0ABW0LNZ3</accession>
<feature type="domain" description="Sialate O-acetylesterase" evidence="2">
    <location>
        <begin position="83"/>
        <end position="204"/>
    </location>
</feature>
<dbReference type="PANTHER" id="PTHR22901:SF0">
    <property type="entry name" value="SIALATE O-ACETYLESTERASE"/>
    <property type="match status" value="1"/>
</dbReference>
<protein>
    <submittedName>
        <fullName evidence="3">Sialate O-acetylesterase</fullName>
    </submittedName>
</protein>
<dbReference type="InterPro" id="IPR036514">
    <property type="entry name" value="SGNH_hydro_sf"/>
</dbReference>
<keyword evidence="4" id="KW-1185">Reference proteome</keyword>
<organism evidence="3 4">
    <name type="scientific">Lederbergia graminis</name>
    <dbReference type="NCBI Taxonomy" id="735518"/>
    <lineage>
        <taxon>Bacteria</taxon>
        <taxon>Bacillati</taxon>
        <taxon>Bacillota</taxon>
        <taxon>Bacilli</taxon>
        <taxon>Bacillales</taxon>
        <taxon>Bacillaceae</taxon>
        <taxon>Lederbergia</taxon>
    </lineage>
</organism>
<evidence type="ECO:0000256" key="1">
    <source>
        <dbReference type="ARBA" id="ARBA00022801"/>
    </source>
</evidence>
<comment type="caution">
    <text evidence="3">The sequence shown here is derived from an EMBL/GenBank/DDBJ whole genome shotgun (WGS) entry which is preliminary data.</text>
</comment>
<dbReference type="Pfam" id="PF03629">
    <property type="entry name" value="SASA"/>
    <property type="match status" value="2"/>
</dbReference>
<dbReference type="Proteomes" id="UP001596147">
    <property type="component" value="Unassembled WGS sequence"/>
</dbReference>
<keyword evidence="1" id="KW-0378">Hydrolase</keyword>
<dbReference type="RefSeq" id="WP_382355912.1">
    <property type="nucleotide sequence ID" value="NZ_JBHSMC010000046.1"/>
</dbReference>
<dbReference type="Gene3D" id="3.40.50.1110">
    <property type="entry name" value="SGNH hydrolase"/>
    <property type="match status" value="2"/>
</dbReference>
<feature type="domain" description="Sialate O-acetylesterase" evidence="2">
    <location>
        <begin position="387"/>
        <end position="505"/>
    </location>
</feature>
<gene>
    <name evidence="3" type="ORF">ACFPM4_20195</name>
</gene>
<proteinExistence type="predicted"/>
<evidence type="ECO:0000313" key="3">
    <source>
        <dbReference type="EMBL" id="MFC5467051.1"/>
    </source>
</evidence>
<dbReference type="EMBL" id="JBHSMC010000046">
    <property type="protein sequence ID" value="MFC5467051.1"/>
    <property type="molecule type" value="Genomic_DNA"/>
</dbReference>
<dbReference type="InterPro" id="IPR005181">
    <property type="entry name" value="SASA"/>
</dbReference>
<evidence type="ECO:0000313" key="4">
    <source>
        <dbReference type="Proteomes" id="UP001596147"/>
    </source>
</evidence>
<name>A0ABW0LNZ3_9BACI</name>